<evidence type="ECO:0000313" key="2">
    <source>
        <dbReference type="EMBL" id="CAD7652177.1"/>
    </source>
</evidence>
<organism evidence="2">
    <name type="scientific">Oppiella nova</name>
    <dbReference type="NCBI Taxonomy" id="334625"/>
    <lineage>
        <taxon>Eukaryota</taxon>
        <taxon>Metazoa</taxon>
        <taxon>Ecdysozoa</taxon>
        <taxon>Arthropoda</taxon>
        <taxon>Chelicerata</taxon>
        <taxon>Arachnida</taxon>
        <taxon>Acari</taxon>
        <taxon>Acariformes</taxon>
        <taxon>Sarcoptiformes</taxon>
        <taxon>Oribatida</taxon>
        <taxon>Brachypylina</taxon>
        <taxon>Oppioidea</taxon>
        <taxon>Oppiidae</taxon>
        <taxon>Oppiella</taxon>
    </lineage>
</organism>
<dbReference type="Proteomes" id="UP000728032">
    <property type="component" value="Unassembled WGS sequence"/>
</dbReference>
<keyword evidence="3" id="KW-1185">Reference proteome</keyword>
<gene>
    <name evidence="2" type="ORF">ONB1V03_LOCUS8842</name>
</gene>
<feature type="non-terminal residue" evidence="2">
    <location>
        <position position="151"/>
    </location>
</feature>
<feature type="compositionally biased region" description="Polar residues" evidence="1">
    <location>
        <begin position="13"/>
        <end position="29"/>
    </location>
</feature>
<dbReference type="AlphaFoldDB" id="A0A7R9M358"/>
<evidence type="ECO:0000313" key="3">
    <source>
        <dbReference type="Proteomes" id="UP000728032"/>
    </source>
</evidence>
<feature type="region of interest" description="Disordered" evidence="1">
    <location>
        <begin position="1"/>
        <end position="37"/>
    </location>
</feature>
<reference evidence="2" key="1">
    <citation type="submission" date="2020-11" db="EMBL/GenBank/DDBJ databases">
        <authorList>
            <person name="Tran Van P."/>
        </authorList>
    </citation>
    <scope>NUCLEOTIDE SEQUENCE</scope>
</reference>
<accession>A0A7R9M358</accession>
<protein>
    <submittedName>
        <fullName evidence="2">Uncharacterized protein</fullName>
    </submittedName>
</protein>
<proteinExistence type="predicted"/>
<sequence length="151" mass="16155">YQCSSPPEEGIVLSSTSGTLRTNSRSPPLSVSPMRGNDTSEQLLMDQMVIDNCIDQHCDGIGVGGGGPGGTTIVTCNACPPMANNTINTKGILKYNKNSPNNHTMTTGRVKCAQTKKCCVSCHYVNTMVPELRYDPIGVETADIPHEYCDS</sequence>
<evidence type="ECO:0000256" key="1">
    <source>
        <dbReference type="SAM" id="MobiDB-lite"/>
    </source>
</evidence>
<name>A0A7R9M358_9ACAR</name>
<dbReference type="EMBL" id="OC920068">
    <property type="protein sequence ID" value="CAD7652177.1"/>
    <property type="molecule type" value="Genomic_DNA"/>
</dbReference>
<dbReference type="EMBL" id="CAJPVJ010005243">
    <property type="protein sequence ID" value="CAG2169364.1"/>
    <property type="molecule type" value="Genomic_DNA"/>
</dbReference>